<dbReference type="EMBL" id="JAEAOA010002243">
    <property type="protein sequence ID" value="KAK3605209.1"/>
    <property type="molecule type" value="Genomic_DNA"/>
</dbReference>
<evidence type="ECO:0000313" key="2">
    <source>
        <dbReference type="EMBL" id="KAK3605209.1"/>
    </source>
</evidence>
<keyword evidence="3" id="KW-1185">Reference proteome</keyword>
<proteinExistence type="predicted"/>
<reference evidence="2" key="3">
    <citation type="submission" date="2023-05" db="EMBL/GenBank/DDBJ databases">
        <authorList>
            <person name="Smith C.H."/>
        </authorList>
    </citation>
    <scope>NUCLEOTIDE SEQUENCE</scope>
    <source>
        <strain evidence="2">CHS0354</strain>
        <tissue evidence="2">Mantle</tissue>
    </source>
</reference>
<evidence type="ECO:0000313" key="3">
    <source>
        <dbReference type="Proteomes" id="UP001195483"/>
    </source>
</evidence>
<protein>
    <submittedName>
        <fullName evidence="2">Uncharacterized protein</fullName>
    </submittedName>
</protein>
<sequence length="132" mass="14514">MDVTGVAVLLLFMFHVAQSEECNDHFIFSTAGGNVSLEWRVVNKSSVGYRTASFVIFDSSAKRIAEMRGQECNVADHISTFCNISDHDSEIIAYLTILNVSARHSGIYTLHLKMGLVEKGNSSKKLVVIGES</sequence>
<reference evidence="2" key="2">
    <citation type="journal article" date="2021" name="Genome Biol. Evol.">
        <title>Developing a high-quality reference genome for a parasitic bivalve with doubly uniparental inheritance (Bivalvia: Unionida).</title>
        <authorList>
            <person name="Smith C.H."/>
        </authorList>
    </citation>
    <scope>NUCLEOTIDE SEQUENCE</scope>
    <source>
        <strain evidence="2">CHS0354</strain>
        <tissue evidence="2">Mantle</tissue>
    </source>
</reference>
<dbReference type="Proteomes" id="UP001195483">
    <property type="component" value="Unassembled WGS sequence"/>
</dbReference>
<gene>
    <name evidence="2" type="ORF">CHS0354_038646</name>
</gene>
<dbReference type="AlphaFoldDB" id="A0AAE0T8E5"/>
<feature type="signal peptide" evidence="1">
    <location>
        <begin position="1"/>
        <end position="19"/>
    </location>
</feature>
<accession>A0AAE0T8E5</accession>
<reference evidence="2" key="1">
    <citation type="journal article" date="2021" name="Genome Biol. Evol.">
        <title>A High-Quality Reference Genome for a Parasitic Bivalve with Doubly Uniparental Inheritance (Bivalvia: Unionida).</title>
        <authorList>
            <person name="Smith C.H."/>
        </authorList>
    </citation>
    <scope>NUCLEOTIDE SEQUENCE</scope>
    <source>
        <strain evidence="2">CHS0354</strain>
    </source>
</reference>
<evidence type="ECO:0000256" key="1">
    <source>
        <dbReference type="SAM" id="SignalP"/>
    </source>
</evidence>
<keyword evidence="1" id="KW-0732">Signal</keyword>
<organism evidence="2 3">
    <name type="scientific">Potamilus streckersoni</name>
    <dbReference type="NCBI Taxonomy" id="2493646"/>
    <lineage>
        <taxon>Eukaryota</taxon>
        <taxon>Metazoa</taxon>
        <taxon>Spiralia</taxon>
        <taxon>Lophotrochozoa</taxon>
        <taxon>Mollusca</taxon>
        <taxon>Bivalvia</taxon>
        <taxon>Autobranchia</taxon>
        <taxon>Heteroconchia</taxon>
        <taxon>Palaeoheterodonta</taxon>
        <taxon>Unionida</taxon>
        <taxon>Unionoidea</taxon>
        <taxon>Unionidae</taxon>
        <taxon>Ambleminae</taxon>
        <taxon>Lampsilini</taxon>
        <taxon>Potamilus</taxon>
    </lineage>
</organism>
<feature type="chain" id="PRO_5041993011" evidence="1">
    <location>
        <begin position="20"/>
        <end position="132"/>
    </location>
</feature>
<comment type="caution">
    <text evidence="2">The sequence shown here is derived from an EMBL/GenBank/DDBJ whole genome shotgun (WGS) entry which is preliminary data.</text>
</comment>
<name>A0AAE0T8E5_9BIVA</name>